<evidence type="ECO:0000256" key="1">
    <source>
        <dbReference type="ARBA" id="ARBA00008668"/>
    </source>
</evidence>
<dbReference type="CDD" id="cd01821">
    <property type="entry name" value="Rhamnogalacturan_acetylesterase_like"/>
    <property type="match status" value="1"/>
</dbReference>
<gene>
    <name evidence="4" type="ORF">SAMN05216192_104111</name>
</gene>
<reference evidence="5" key="1">
    <citation type="submission" date="2016-10" db="EMBL/GenBank/DDBJ databases">
        <authorList>
            <person name="Varghese N."/>
            <person name="Submissions S."/>
        </authorList>
    </citation>
    <scope>NUCLEOTIDE SEQUENCE [LARGE SCALE GENOMIC DNA]</scope>
    <source>
        <strain evidence="5">CGMCC 1.11012</strain>
    </source>
</reference>
<dbReference type="InterPro" id="IPR013830">
    <property type="entry name" value="SGNH_hydro"/>
</dbReference>
<dbReference type="Pfam" id="PF13472">
    <property type="entry name" value="Lipase_GDSL_2"/>
    <property type="match status" value="1"/>
</dbReference>
<proteinExistence type="inferred from homology"/>
<accession>A0A1G8J7Z4</accession>
<dbReference type="EMBL" id="FNDX01000004">
    <property type="protein sequence ID" value="SDI27388.1"/>
    <property type="molecule type" value="Genomic_DNA"/>
</dbReference>
<evidence type="ECO:0000259" key="3">
    <source>
        <dbReference type="Pfam" id="PF13472"/>
    </source>
</evidence>
<organism evidence="4 5">
    <name type="scientific">Paenibacillus typhae</name>
    <dbReference type="NCBI Taxonomy" id="1174501"/>
    <lineage>
        <taxon>Bacteria</taxon>
        <taxon>Bacillati</taxon>
        <taxon>Bacillota</taxon>
        <taxon>Bacilli</taxon>
        <taxon>Bacillales</taxon>
        <taxon>Paenibacillaceae</taxon>
        <taxon>Paenibacillus</taxon>
    </lineage>
</organism>
<dbReference type="InterPro" id="IPR037459">
    <property type="entry name" value="RhgT-like"/>
</dbReference>
<evidence type="ECO:0000256" key="2">
    <source>
        <dbReference type="ARBA" id="ARBA00022801"/>
    </source>
</evidence>
<keyword evidence="2" id="KW-0378">Hydrolase</keyword>
<dbReference type="RefSeq" id="WP_167360603.1">
    <property type="nucleotide sequence ID" value="NZ_CBCSKY010000004.1"/>
</dbReference>
<evidence type="ECO:0000313" key="4">
    <source>
        <dbReference type="EMBL" id="SDI27388.1"/>
    </source>
</evidence>
<dbReference type="Proteomes" id="UP000199050">
    <property type="component" value="Unassembled WGS sequence"/>
</dbReference>
<dbReference type="Gene3D" id="3.40.50.1110">
    <property type="entry name" value="SGNH hydrolase"/>
    <property type="match status" value="1"/>
</dbReference>
<comment type="similarity">
    <text evidence="1">Belongs to the 'GDSL' lipolytic enzyme family.</text>
</comment>
<dbReference type="STRING" id="1174501.SAMN05216192_104111"/>
<protein>
    <submittedName>
        <fullName evidence="4">Lysophospholipase L1</fullName>
    </submittedName>
</protein>
<dbReference type="GO" id="GO:0016787">
    <property type="term" value="F:hydrolase activity"/>
    <property type="evidence" value="ECO:0007669"/>
    <property type="project" value="UniProtKB-KW"/>
</dbReference>
<name>A0A1G8J7Z4_9BACL</name>
<evidence type="ECO:0000313" key="5">
    <source>
        <dbReference type="Proteomes" id="UP000199050"/>
    </source>
</evidence>
<dbReference type="SUPFAM" id="SSF52266">
    <property type="entry name" value="SGNH hydrolase"/>
    <property type="match status" value="1"/>
</dbReference>
<feature type="domain" description="SGNH hydrolase-type esterase" evidence="3">
    <location>
        <begin position="8"/>
        <end position="202"/>
    </location>
</feature>
<dbReference type="PANTHER" id="PTHR43695">
    <property type="entry name" value="PUTATIVE (AFU_ORTHOLOGUE AFUA_2G17250)-RELATED"/>
    <property type="match status" value="1"/>
</dbReference>
<dbReference type="PANTHER" id="PTHR43695:SF1">
    <property type="entry name" value="RHAMNOGALACTURONAN ACETYLESTERASE"/>
    <property type="match status" value="1"/>
</dbReference>
<sequence>MPTLYIAGDSTAALKGAEAKPMAGWGEYLQTHFSPEVIIDNRAINGRSTKSFLTEGRLADIERDFQPGDYLLIQFGHNDEKQEDPLRYTDPDNEYRHNLRLYIESARSRGGNPVLLTSVSRRRFTADGEPDPLAVGAYPAAMRSVAEETGTPLLDIFAASQQLYRKLGIPGSQHLLMHLPPGQHPNYPDGVTDDTHFSTEGANRIAALVAVAIRQCTALAELHAYLHKEAAR</sequence>
<keyword evidence="5" id="KW-1185">Reference proteome</keyword>
<dbReference type="AlphaFoldDB" id="A0A1G8J7Z4"/>
<dbReference type="InterPro" id="IPR036514">
    <property type="entry name" value="SGNH_hydro_sf"/>
</dbReference>